<keyword evidence="3" id="KW-1185">Reference proteome</keyword>
<dbReference type="EMBL" id="JAKJXO020000019">
    <property type="protein sequence ID" value="KAL1593138.1"/>
    <property type="molecule type" value="Genomic_DNA"/>
</dbReference>
<dbReference type="InterPro" id="IPR012337">
    <property type="entry name" value="RNaseH-like_sf"/>
</dbReference>
<evidence type="ECO:0000313" key="2">
    <source>
        <dbReference type="EMBL" id="KAL1593138.1"/>
    </source>
</evidence>
<dbReference type="InterPro" id="IPR036397">
    <property type="entry name" value="RNaseH_sf"/>
</dbReference>
<dbReference type="PANTHER" id="PTHR43040">
    <property type="entry name" value="RIBONUCLEASE D"/>
    <property type="match status" value="1"/>
</dbReference>
<organism evidence="2 3">
    <name type="scientific">Paraconiothyrium brasiliense</name>
    <dbReference type="NCBI Taxonomy" id="300254"/>
    <lineage>
        <taxon>Eukaryota</taxon>
        <taxon>Fungi</taxon>
        <taxon>Dikarya</taxon>
        <taxon>Ascomycota</taxon>
        <taxon>Pezizomycotina</taxon>
        <taxon>Dothideomycetes</taxon>
        <taxon>Pleosporomycetidae</taxon>
        <taxon>Pleosporales</taxon>
        <taxon>Massarineae</taxon>
        <taxon>Didymosphaeriaceae</taxon>
        <taxon>Paraconiothyrium</taxon>
    </lineage>
</organism>
<sequence>MQLAPMSLLPDIIDTQADVGSLADSLLDLPTNPPSLYVDIEGVNLSRHGTVSILQIYVLPTDRTYLVDIYTLKGAAFTTGGSRGQSLKQIFESVGIPKAFFDIRNDSDALYSHFGINVAGIVDIQLMELATRTGSKRCINGLARCMERGEASMSYTEKARWAENKEAGRKLFAPERGGSYEVFNVRPMPENIKQYCMQDVKYLPRLWQRYDAKLTPLWRGKVERATLDRINLSQSATYNGQGRHMALGPW</sequence>
<proteinExistence type="predicted"/>
<gene>
    <name evidence="2" type="ORF">SLS60_010745</name>
</gene>
<evidence type="ECO:0000313" key="3">
    <source>
        <dbReference type="Proteomes" id="UP001521785"/>
    </source>
</evidence>
<dbReference type="Gene3D" id="3.30.420.10">
    <property type="entry name" value="Ribonuclease H-like superfamily/Ribonuclease H"/>
    <property type="match status" value="1"/>
</dbReference>
<comment type="caution">
    <text evidence="2">The sequence shown here is derived from an EMBL/GenBank/DDBJ whole genome shotgun (WGS) entry which is preliminary data.</text>
</comment>
<dbReference type="Proteomes" id="UP001521785">
    <property type="component" value="Unassembled WGS sequence"/>
</dbReference>
<feature type="domain" description="3'-5' exonuclease" evidence="1">
    <location>
        <begin position="10"/>
        <end position="215"/>
    </location>
</feature>
<reference evidence="2 3" key="1">
    <citation type="submission" date="2024-02" db="EMBL/GenBank/DDBJ databases">
        <title>De novo assembly and annotation of 12 fungi associated with fruit tree decline syndrome in Ontario, Canada.</title>
        <authorList>
            <person name="Sulman M."/>
            <person name="Ellouze W."/>
            <person name="Ilyukhin E."/>
        </authorList>
    </citation>
    <scope>NUCLEOTIDE SEQUENCE [LARGE SCALE GENOMIC DNA]</scope>
    <source>
        <strain evidence="2 3">M42-189</strain>
    </source>
</reference>
<name>A0ABR3QLV2_9PLEO</name>
<protein>
    <recommendedName>
        <fullName evidence="1">3'-5' exonuclease domain-containing protein</fullName>
    </recommendedName>
</protein>
<accession>A0ABR3QLV2</accession>
<dbReference type="SMART" id="SM00474">
    <property type="entry name" value="35EXOc"/>
    <property type="match status" value="1"/>
</dbReference>
<dbReference type="SUPFAM" id="SSF53098">
    <property type="entry name" value="Ribonuclease H-like"/>
    <property type="match status" value="1"/>
</dbReference>
<dbReference type="Pfam" id="PF01612">
    <property type="entry name" value="DNA_pol_A_exo1"/>
    <property type="match status" value="1"/>
</dbReference>
<dbReference type="InterPro" id="IPR002562">
    <property type="entry name" value="3'-5'_exonuclease_dom"/>
</dbReference>
<dbReference type="PANTHER" id="PTHR43040:SF1">
    <property type="entry name" value="RIBONUCLEASE D"/>
    <property type="match status" value="1"/>
</dbReference>
<evidence type="ECO:0000259" key="1">
    <source>
        <dbReference type="SMART" id="SM00474"/>
    </source>
</evidence>